<organism evidence="4 5">
    <name type="scientific">Fontibacillus solani</name>
    <dbReference type="NCBI Taxonomy" id="1572857"/>
    <lineage>
        <taxon>Bacteria</taxon>
        <taxon>Bacillati</taxon>
        <taxon>Bacillota</taxon>
        <taxon>Bacilli</taxon>
        <taxon>Bacillales</taxon>
        <taxon>Paenibacillaceae</taxon>
        <taxon>Fontibacillus</taxon>
    </lineage>
</organism>
<dbReference type="PANTHER" id="PTHR43420">
    <property type="entry name" value="ACETYLTRANSFERASE"/>
    <property type="match status" value="1"/>
</dbReference>
<dbReference type="RefSeq" id="WP_182536917.1">
    <property type="nucleotide sequence ID" value="NZ_JACJIP010000020.1"/>
</dbReference>
<dbReference type="Proteomes" id="UP000567067">
    <property type="component" value="Unassembled WGS sequence"/>
</dbReference>
<dbReference type="AlphaFoldDB" id="A0A7W3SUZ7"/>
<protein>
    <submittedName>
        <fullName evidence="4">Ribosomal protein S18 acetylase RimI-like enzyme</fullName>
    </submittedName>
</protein>
<dbReference type="InterPro" id="IPR016181">
    <property type="entry name" value="Acyl_CoA_acyltransferase"/>
</dbReference>
<gene>
    <name evidence="4" type="ORF">FHR92_003115</name>
</gene>
<dbReference type="PROSITE" id="PS51186">
    <property type="entry name" value="GNAT"/>
    <property type="match status" value="1"/>
</dbReference>
<evidence type="ECO:0000256" key="2">
    <source>
        <dbReference type="ARBA" id="ARBA00023315"/>
    </source>
</evidence>
<keyword evidence="4" id="KW-0689">Ribosomal protein</keyword>
<comment type="caution">
    <text evidence="4">The sequence shown here is derived from an EMBL/GenBank/DDBJ whole genome shotgun (WGS) entry which is preliminary data.</text>
</comment>
<dbReference type="SUPFAM" id="SSF55729">
    <property type="entry name" value="Acyl-CoA N-acyltransferases (Nat)"/>
    <property type="match status" value="1"/>
</dbReference>
<dbReference type="Gene3D" id="3.40.630.30">
    <property type="match status" value="1"/>
</dbReference>
<feature type="domain" description="N-acetyltransferase" evidence="3">
    <location>
        <begin position="2"/>
        <end position="167"/>
    </location>
</feature>
<proteinExistence type="predicted"/>
<keyword evidence="2" id="KW-0012">Acyltransferase</keyword>
<keyword evidence="1" id="KW-0808">Transferase</keyword>
<dbReference type="GO" id="GO:0005840">
    <property type="term" value="C:ribosome"/>
    <property type="evidence" value="ECO:0007669"/>
    <property type="project" value="UniProtKB-KW"/>
</dbReference>
<accession>A0A7W3SUZ7</accession>
<dbReference type="CDD" id="cd04301">
    <property type="entry name" value="NAT_SF"/>
    <property type="match status" value="1"/>
</dbReference>
<keyword evidence="4" id="KW-0687">Ribonucleoprotein</keyword>
<evidence type="ECO:0000313" key="4">
    <source>
        <dbReference type="EMBL" id="MBA9086635.1"/>
    </source>
</evidence>
<dbReference type="PANTHER" id="PTHR43420:SF47">
    <property type="entry name" value="N-ACETYLTRANSFERASE DOMAIN-CONTAINING PROTEIN"/>
    <property type="match status" value="1"/>
</dbReference>
<dbReference type="InterPro" id="IPR000182">
    <property type="entry name" value="GNAT_dom"/>
</dbReference>
<sequence length="271" mass="30240">MITLKPLNELPVEAVSELWNKAFEGYFANVSMPLDRFIARTVNEGLSLEHSFACYADHEVAGIVLNGFRDSNGQKIAWNGGTAVLPSFRGKGIGKVMMAKNIEYYIEQGLDIAYLEAISKNQHAIHVYEKVGYKIIDRLLLLSCDQLNRGNYPSTNQYQVVKGLAVDAVALPFYQPGEVWQAQWQSLKDGESLIVYDKGEPAGFAQFRRTFNSSGKLLGITLYRCEVSPGRTDGKAIMLTALQELWGSEPDCKRSAMNIRAKEKALVHLLE</sequence>
<evidence type="ECO:0000259" key="3">
    <source>
        <dbReference type="PROSITE" id="PS51186"/>
    </source>
</evidence>
<dbReference type="Pfam" id="PF00583">
    <property type="entry name" value="Acetyltransf_1"/>
    <property type="match status" value="1"/>
</dbReference>
<dbReference type="InterPro" id="IPR050680">
    <property type="entry name" value="YpeA/RimI_acetyltransf"/>
</dbReference>
<evidence type="ECO:0000313" key="5">
    <source>
        <dbReference type="Proteomes" id="UP000567067"/>
    </source>
</evidence>
<reference evidence="4 5" key="1">
    <citation type="submission" date="2020-08" db="EMBL/GenBank/DDBJ databases">
        <title>Genomic Encyclopedia of Type Strains, Phase III (KMG-III): the genomes of soil and plant-associated and newly described type strains.</title>
        <authorList>
            <person name="Whitman W."/>
        </authorList>
    </citation>
    <scope>NUCLEOTIDE SEQUENCE [LARGE SCALE GENOMIC DNA]</scope>
    <source>
        <strain evidence="4 5">CECT 8693</strain>
    </source>
</reference>
<dbReference type="GO" id="GO:0016747">
    <property type="term" value="F:acyltransferase activity, transferring groups other than amino-acyl groups"/>
    <property type="evidence" value="ECO:0007669"/>
    <property type="project" value="InterPro"/>
</dbReference>
<evidence type="ECO:0000256" key="1">
    <source>
        <dbReference type="ARBA" id="ARBA00022679"/>
    </source>
</evidence>
<dbReference type="EMBL" id="JACJIP010000020">
    <property type="protein sequence ID" value="MBA9086635.1"/>
    <property type="molecule type" value="Genomic_DNA"/>
</dbReference>
<name>A0A7W3SUZ7_9BACL</name>
<keyword evidence="5" id="KW-1185">Reference proteome</keyword>